<gene>
    <name evidence="1" type="ORF">GMST_07570</name>
</gene>
<proteinExistence type="predicted"/>
<dbReference type="EMBL" id="BLXX01000002">
    <property type="protein sequence ID" value="GFO58432.1"/>
    <property type="molecule type" value="Genomic_DNA"/>
</dbReference>
<accession>A0A6V8MET0</accession>
<keyword evidence="2" id="KW-1185">Reference proteome</keyword>
<sequence>MTTEEEITPIAVMATHHEITRLSVFTEELVKGCLMGEDASAQHKLSAVLRVFSELGIIWRILSEINVRGVMTKNQRQFLQDFYAGITY</sequence>
<comment type="caution">
    <text evidence="1">The sequence shown here is derived from an EMBL/GenBank/DDBJ whole genome shotgun (WGS) entry which is preliminary data.</text>
</comment>
<evidence type="ECO:0000313" key="2">
    <source>
        <dbReference type="Proteomes" id="UP000556026"/>
    </source>
</evidence>
<dbReference type="AlphaFoldDB" id="A0A6V8MET0"/>
<name>A0A6V8MET0_9BACT</name>
<reference evidence="2" key="1">
    <citation type="submission" date="2020-06" db="EMBL/GenBank/DDBJ databases">
        <title>Draft genomic sequence of Geomonas sp. Red330.</title>
        <authorList>
            <person name="Itoh H."/>
            <person name="Zhenxing X."/>
            <person name="Ushijima N."/>
            <person name="Masuda Y."/>
            <person name="Shiratori Y."/>
            <person name="Senoo K."/>
        </authorList>
    </citation>
    <scope>NUCLEOTIDE SEQUENCE [LARGE SCALE GENOMIC DNA]</scope>
    <source>
        <strain evidence="2">Red330</strain>
    </source>
</reference>
<organism evidence="1 2">
    <name type="scientific">Geomonas silvestris</name>
    <dbReference type="NCBI Taxonomy" id="2740184"/>
    <lineage>
        <taxon>Bacteria</taxon>
        <taxon>Pseudomonadati</taxon>
        <taxon>Thermodesulfobacteriota</taxon>
        <taxon>Desulfuromonadia</taxon>
        <taxon>Geobacterales</taxon>
        <taxon>Geobacteraceae</taxon>
        <taxon>Geomonas</taxon>
    </lineage>
</organism>
<evidence type="ECO:0000313" key="1">
    <source>
        <dbReference type="EMBL" id="GFO58432.1"/>
    </source>
</evidence>
<dbReference type="RefSeq" id="WP_183353300.1">
    <property type="nucleotide sequence ID" value="NZ_BLXX01000002.1"/>
</dbReference>
<protein>
    <submittedName>
        <fullName evidence="1">Uncharacterized protein</fullName>
    </submittedName>
</protein>
<dbReference type="Proteomes" id="UP000556026">
    <property type="component" value="Unassembled WGS sequence"/>
</dbReference>